<dbReference type="KEGG" id="rca:Rcas_0179"/>
<reference evidence="2 3" key="1">
    <citation type="submission" date="2007-08" db="EMBL/GenBank/DDBJ databases">
        <title>Complete sequence of Roseiflexus castenholzii DSM 13941.</title>
        <authorList>
            <consortium name="US DOE Joint Genome Institute"/>
            <person name="Copeland A."/>
            <person name="Lucas S."/>
            <person name="Lapidus A."/>
            <person name="Barry K."/>
            <person name="Glavina del Rio T."/>
            <person name="Dalin E."/>
            <person name="Tice H."/>
            <person name="Pitluck S."/>
            <person name="Thompson L.S."/>
            <person name="Brettin T."/>
            <person name="Bruce D."/>
            <person name="Detter J.C."/>
            <person name="Han C."/>
            <person name="Tapia R."/>
            <person name="Schmutz J."/>
            <person name="Larimer F."/>
            <person name="Land M."/>
            <person name="Hauser L."/>
            <person name="Kyrpides N."/>
            <person name="Mikhailova N."/>
            <person name="Bryant D.A."/>
            <person name="Hanada S."/>
            <person name="Tsukatani Y."/>
            <person name="Richardson P."/>
        </authorList>
    </citation>
    <scope>NUCLEOTIDE SEQUENCE [LARGE SCALE GENOMIC DNA]</scope>
    <source>
        <strain evidence="3">DSM 13941 / HLO8</strain>
    </source>
</reference>
<dbReference type="eggNOG" id="COG1232">
    <property type="taxonomic scope" value="Bacteria"/>
</dbReference>
<dbReference type="InterPro" id="IPR036188">
    <property type="entry name" value="FAD/NAD-bd_sf"/>
</dbReference>
<dbReference type="PANTHER" id="PTHR42923:SF46">
    <property type="entry name" value="AMINE OXIDASE"/>
    <property type="match status" value="1"/>
</dbReference>
<dbReference type="Pfam" id="PF01593">
    <property type="entry name" value="Amino_oxidase"/>
    <property type="match status" value="1"/>
</dbReference>
<evidence type="ECO:0000259" key="1">
    <source>
        <dbReference type="Pfam" id="PF01593"/>
    </source>
</evidence>
<dbReference type="InterPro" id="IPR002937">
    <property type="entry name" value="Amino_oxidase"/>
</dbReference>
<dbReference type="PANTHER" id="PTHR42923">
    <property type="entry name" value="PROTOPORPHYRINOGEN OXIDASE"/>
    <property type="match status" value="1"/>
</dbReference>
<protein>
    <submittedName>
        <fullName evidence="2">Amine oxidase</fullName>
    </submittedName>
</protein>
<dbReference type="InterPro" id="IPR050464">
    <property type="entry name" value="Zeta_carotene_desat/Oxidored"/>
</dbReference>
<evidence type="ECO:0000313" key="2">
    <source>
        <dbReference type="EMBL" id="ABU56313.1"/>
    </source>
</evidence>
<dbReference type="EMBL" id="CP000804">
    <property type="protein sequence ID" value="ABU56313.1"/>
    <property type="molecule type" value="Genomic_DNA"/>
</dbReference>
<accession>A7NFT2</accession>
<proteinExistence type="predicted"/>
<name>A7NFT2_ROSCS</name>
<organism evidence="2 3">
    <name type="scientific">Roseiflexus castenholzii (strain DSM 13941 / HLO8)</name>
    <dbReference type="NCBI Taxonomy" id="383372"/>
    <lineage>
        <taxon>Bacteria</taxon>
        <taxon>Bacillati</taxon>
        <taxon>Chloroflexota</taxon>
        <taxon>Chloroflexia</taxon>
        <taxon>Chloroflexales</taxon>
        <taxon>Roseiflexineae</taxon>
        <taxon>Roseiflexaceae</taxon>
        <taxon>Roseiflexus</taxon>
    </lineage>
</organism>
<dbReference type="SUPFAM" id="SSF51905">
    <property type="entry name" value="FAD/NAD(P)-binding domain"/>
    <property type="match status" value="1"/>
</dbReference>
<dbReference type="STRING" id="383372.Rcas_0179"/>
<dbReference type="Proteomes" id="UP000000263">
    <property type="component" value="Chromosome"/>
</dbReference>
<keyword evidence="3" id="KW-1185">Reference proteome</keyword>
<feature type="domain" description="Amine oxidase" evidence="1">
    <location>
        <begin position="10"/>
        <end position="429"/>
    </location>
</feature>
<dbReference type="HOGENOM" id="CLU_051347_0_0_0"/>
<gene>
    <name evidence="2" type="ordered locus">Rcas_0179</name>
</gene>
<dbReference type="PRINTS" id="PR00419">
    <property type="entry name" value="ADXRDTASE"/>
</dbReference>
<dbReference type="OrthoDB" id="9803192at2"/>
<sequence>MKVAIIGAGVAGLTAAYDLARSGHSVIVYEAAPVAGGLASGFRDERWEWPLERFYHHLFESDTAIRALVQEIGFAGNLFFRRPITAQWWNGRSYALDGVLPVLRFPAIPLIDRLRFGLAAVYLKYVTNDWQALEKMTAAEWTLRWCGPNVYREIWRPLLEGKFGPHADEVNMAWLWARLKARSFRLGYFVGGFQAFCDALLERVQSLGAVVHLGAPVAALTQLDDDVWQVTGSGVLAGAAEDVDAVIVTGSPALLARLAPNLPTDYLSHLRTLRSMGAVVMTIALRQRLLTDGAYWLMPPKREFPFLALVEHTNFIEPARYGGDHLIYCGDYLDPDHEYFRLTPDELLQRFLPALARVNPHFEPSWVRAYWLHREPYAQPIVPINHARNIPPLATPLRGLFWASMSQVYPWDRGTNYAVELGRRVAAECHRYAEMLRLRGGGVALRAR</sequence>
<dbReference type="NCBIfam" id="NF005560">
    <property type="entry name" value="PRK07233.1"/>
    <property type="match status" value="1"/>
</dbReference>
<dbReference type="Gene3D" id="3.50.50.60">
    <property type="entry name" value="FAD/NAD(P)-binding domain"/>
    <property type="match status" value="1"/>
</dbReference>
<evidence type="ECO:0000313" key="3">
    <source>
        <dbReference type="Proteomes" id="UP000000263"/>
    </source>
</evidence>
<dbReference type="AlphaFoldDB" id="A7NFT2"/>
<dbReference type="RefSeq" id="WP_011997718.1">
    <property type="nucleotide sequence ID" value="NC_009767.1"/>
</dbReference>
<dbReference type="GO" id="GO:0016491">
    <property type="term" value="F:oxidoreductase activity"/>
    <property type="evidence" value="ECO:0007669"/>
    <property type="project" value="InterPro"/>
</dbReference>